<proteinExistence type="predicted"/>
<feature type="region of interest" description="Disordered" evidence="1">
    <location>
        <begin position="265"/>
        <end position="286"/>
    </location>
</feature>
<evidence type="ECO:0000313" key="2">
    <source>
        <dbReference type="EMBL" id="KIY70170.1"/>
    </source>
</evidence>
<protein>
    <submittedName>
        <fullName evidence="2">Uncharacterized protein</fullName>
    </submittedName>
</protein>
<gene>
    <name evidence="2" type="ORF">CYLTODRAFT_488322</name>
</gene>
<dbReference type="EMBL" id="KN880472">
    <property type="protein sequence ID" value="KIY70170.1"/>
    <property type="molecule type" value="Genomic_DNA"/>
</dbReference>
<keyword evidence="3" id="KW-1185">Reference proteome</keyword>
<accession>A0A0D7BIY0</accession>
<dbReference type="AlphaFoldDB" id="A0A0D7BIY0"/>
<sequence>MSLDIETLSAISQPPWQVNEDRRQWVTAIYALHPNGPSRHVLQGKSIDEDDGLMQAVQSVAAVMLRVNEAPTIEEKYIIIETEYKASALHLFRTYQGWNLAITGLTDKLKYKADMATFYKATLQNGSKCILPDKTYLAREKWMNRRDWGAFVRAMVQWKTWDLTRNHCQDAANALRECIEAYASVVRQILTARWPGPTWARMHTHKAAYLDAFRKLGRETDEFNRAQPAWMSTLRFEDAVASYGLPRQPSEPWCPPVIAAQTLNRPRRSDEYGASRPPANWDAWSKMNETRSTSKVSATHYGGKERRFNDDVDGRRSAIVEFMINATEFLGGVGGDGGGGGGVHCDGGGGSGDGGCVDGGGSCG</sequence>
<reference evidence="2 3" key="1">
    <citation type="journal article" date="2015" name="Fungal Genet. Biol.">
        <title>Evolution of novel wood decay mechanisms in Agaricales revealed by the genome sequences of Fistulina hepatica and Cylindrobasidium torrendii.</title>
        <authorList>
            <person name="Floudas D."/>
            <person name="Held B.W."/>
            <person name="Riley R."/>
            <person name="Nagy L.G."/>
            <person name="Koehler G."/>
            <person name="Ransdell A.S."/>
            <person name="Younus H."/>
            <person name="Chow J."/>
            <person name="Chiniquy J."/>
            <person name="Lipzen A."/>
            <person name="Tritt A."/>
            <person name="Sun H."/>
            <person name="Haridas S."/>
            <person name="LaButti K."/>
            <person name="Ohm R.A."/>
            <person name="Kues U."/>
            <person name="Blanchette R.A."/>
            <person name="Grigoriev I.V."/>
            <person name="Minto R.E."/>
            <person name="Hibbett D.S."/>
        </authorList>
    </citation>
    <scope>NUCLEOTIDE SEQUENCE [LARGE SCALE GENOMIC DNA]</scope>
    <source>
        <strain evidence="2 3">FP15055 ss-10</strain>
    </source>
</reference>
<name>A0A0D7BIY0_9AGAR</name>
<dbReference type="Proteomes" id="UP000054007">
    <property type="component" value="Unassembled WGS sequence"/>
</dbReference>
<organism evidence="2 3">
    <name type="scientific">Cylindrobasidium torrendii FP15055 ss-10</name>
    <dbReference type="NCBI Taxonomy" id="1314674"/>
    <lineage>
        <taxon>Eukaryota</taxon>
        <taxon>Fungi</taxon>
        <taxon>Dikarya</taxon>
        <taxon>Basidiomycota</taxon>
        <taxon>Agaricomycotina</taxon>
        <taxon>Agaricomycetes</taxon>
        <taxon>Agaricomycetidae</taxon>
        <taxon>Agaricales</taxon>
        <taxon>Marasmiineae</taxon>
        <taxon>Physalacriaceae</taxon>
        <taxon>Cylindrobasidium</taxon>
    </lineage>
</organism>
<evidence type="ECO:0000256" key="1">
    <source>
        <dbReference type="SAM" id="MobiDB-lite"/>
    </source>
</evidence>
<evidence type="ECO:0000313" key="3">
    <source>
        <dbReference type="Proteomes" id="UP000054007"/>
    </source>
</evidence>